<dbReference type="AlphaFoldDB" id="A0A6G1FRY9"/>
<feature type="region of interest" description="Disordered" evidence="1">
    <location>
        <begin position="88"/>
        <end position="107"/>
    </location>
</feature>
<reference evidence="5" key="3">
    <citation type="submission" date="2025-04" db="UniProtKB">
        <authorList>
            <consortium name="RefSeq"/>
        </authorList>
    </citation>
    <scope>IDENTIFICATION</scope>
    <source>
        <strain evidence="5">CBS 781.70</strain>
    </source>
</reference>
<feature type="region of interest" description="Disordered" evidence="1">
    <location>
        <begin position="122"/>
        <end position="155"/>
    </location>
</feature>
<evidence type="ECO:0000313" key="5">
    <source>
        <dbReference type="RefSeq" id="XP_033530246.1"/>
    </source>
</evidence>
<keyword evidence="2" id="KW-0472">Membrane</keyword>
<proteinExistence type="predicted"/>
<evidence type="ECO:0000313" key="4">
    <source>
        <dbReference type="Proteomes" id="UP000504638"/>
    </source>
</evidence>
<feature type="region of interest" description="Disordered" evidence="1">
    <location>
        <begin position="191"/>
        <end position="304"/>
    </location>
</feature>
<feature type="compositionally biased region" description="Basic and acidic residues" evidence="1">
    <location>
        <begin position="212"/>
        <end position="232"/>
    </location>
</feature>
<reference evidence="5" key="2">
    <citation type="submission" date="2020-04" db="EMBL/GenBank/DDBJ databases">
        <authorList>
            <consortium name="NCBI Genome Project"/>
        </authorList>
    </citation>
    <scope>NUCLEOTIDE SEQUENCE</scope>
    <source>
        <strain evidence="5">CBS 781.70</strain>
    </source>
</reference>
<reference evidence="3 5" key="1">
    <citation type="submission" date="2020-01" db="EMBL/GenBank/DDBJ databases">
        <authorList>
            <consortium name="DOE Joint Genome Institute"/>
            <person name="Haridas S."/>
            <person name="Albert R."/>
            <person name="Binder M."/>
            <person name="Bloem J."/>
            <person name="Labutti K."/>
            <person name="Salamov A."/>
            <person name="Andreopoulos B."/>
            <person name="Baker S.E."/>
            <person name="Barry K."/>
            <person name="Bills G."/>
            <person name="Bluhm B.H."/>
            <person name="Cannon C."/>
            <person name="Castanera R."/>
            <person name="Culley D.E."/>
            <person name="Daum C."/>
            <person name="Ezra D."/>
            <person name="Gonzalez J.B."/>
            <person name="Henrissat B."/>
            <person name="Kuo A."/>
            <person name="Liang C."/>
            <person name="Lipzen A."/>
            <person name="Lutzoni F."/>
            <person name="Magnuson J."/>
            <person name="Mondo S."/>
            <person name="Nolan M."/>
            <person name="Ohm R."/>
            <person name="Pangilinan J."/>
            <person name="Park H.-J."/>
            <person name="Ramirez L."/>
            <person name="Alfaro M."/>
            <person name="Sun H."/>
            <person name="Tritt A."/>
            <person name="Yoshinaga Y."/>
            <person name="Zwiers L.-H."/>
            <person name="Turgeon B.G."/>
            <person name="Goodwin S.B."/>
            <person name="Spatafora J.W."/>
            <person name="Crous P.W."/>
            <person name="Grigoriev I.V."/>
        </authorList>
    </citation>
    <scope>NUCLEOTIDE SEQUENCE</scope>
    <source>
        <strain evidence="3 5">CBS 781.70</strain>
    </source>
</reference>
<name>A0A6G1FRY9_9PEZI</name>
<dbReference type="Proteomes" id="UP000504638">
    <property type="component" value="Unplaced"/>
</dbReference>
<keyword evidence="4" id="KW-1185">Reference proteome</keyword>
<dbReference type="PANTHER" id="PTHR40623">
    <property type="entry name" value="INTEGRAL MEMBRANE PROTEIN"/>
    <property type="match status" value="1"/>
</dbReference>
<feature type="compositionally biased region" description="Polar residues" evidence="1">
    <location>
        <begin position="289"/>
        <end position="304"/>
    </location>
</feature>
<dbReference type="PANTHER" id="PTHR40623:SF1">
    <property type="match status" value="1"/>
</dbReference>
<sequence>MGSWFGNLGLAYKYCLVFGSLLLGTLVLGCIKLLFDRKKLKEHIRKQDEERANKKDDTVELNTRERDEGDLFGVRAIEAGYFGGVYQSRPTSEVNTPSRAMSPSASQNTLVAEQLSQKLREIPSSASSVRSLAINEHSRSASRDVESTTQRRQLPHLVLRPSEAELSGRINHNGSAVNMTLDVPPSPILAQHQQQNAHHSGHLSHNSPTKGNFEDLRRADGYDSTGRTKSEQRMAQVAHSREGSNLTWDDQHSSVGTSPRGGNLRNSPESTDYPSFPNGSRSPPRVHSRSLTPTGNQASDRQRM</sequence>
<feature type="compositionally biased region" description="Polar residues" evidence="1">
    <location>
        <begin position="264"/>
        <end position="281"/>
    </location>
</feature>
<evidence type="ECO:0000256" key="2">
    <source>
        <dbReference type="SAM" id="Phobius"/>
    </source>
</evidence>
<feature type="compositionally biased region" description="Basic and acidic residues" evidence="1">
    <location>
        <begin position="136"/>
        <end position="146"/>
    </location>
</feature>
<keyword evidence="2" id="KW-1133">Transmembrane helix</keyword>
<feature type="compositionally biased region" description="Polar residues" evidence="1">
    <location>
        <begin position="191"/>
        <end position="210"/>
    </location>
</feature>
<accession>A0A6G1FRY9</accession>
<dbReference type="RefSeq" id="XP_033530246.1">
    <property type="nucleotide sequence ID" value="XM_033674444.1"/>
</dbReference>
<organism evidence="3">
    <name type="scientific">Eremomyces bilateralis CBS 781.70</name>
    <dbReference type="NCBI Taxonomy" id="1392243"/>
    <lineage>
        <taxon>Eukaryota</taxon>
        <taxon>Fungi</taxon>
        <taxon>Dikarya</taxon>
        <taxon>Ascomycota</taxon>
        <taxon>Pezizomycotina</taxon>
        <taxon>Dothideomycetes</taxon>
        <taxon>Dothideomycetes incertae sedis</taxon>
        <taxon>Eremomycetales</taxon>
        <taxon>Eremomycetaceae</taxon>
        <taxon>Eremomyces</taxon>
    </lineage>
</organism>
<keyword evidence="2" id="KW-0812">Transmembrane</keyword>
<gene>
    <name evidence="3 5" type="ORF">P152DRAFT_214876</name>
</gene>
<feature type="compositionally biased region" description="Polar residues" evidence="1">
    <location>
        <begin position="243"/>
        <end position="257"/>
    </location>
</feature>
<feature type="transmembrane region" description="Helical" evidence="2">
    <location>
        <begin position="12"/>
        <end position="35"/>
    </location>
</feature>
<evidence type="ECO:0000313" key="3">
    <source>
        <dbReference type="EMBL" id="KAF1808615.1"/>
    </source>
</evidence>
<dbReference type="EMBL" id="ML975181">
    <property type="protein sequence ID" value="KAF1808615.1"/>
    <property type="molecule type" value="Genomic_DNA"/>
</dbReference>
<evidence type="ECO:0000256" key="1">
    <source>
        <dbReference type="SAM" id="MobiDB-lite"/>
    </source>
</evidence>
<dbReference type="GeneID" id="54415014"/>
<dbReference type="OrthoDB" id="5361354at2759"/>
<protein>
    <submittedName>
        <fullName evidence="3 5">Uncharacterized protein</fullName>
    </submittedName>
</protein>